<reference evidence="2" key="1">
    <citation type="journal article" date="2003" name="Dev. Biol.">
        <title>Evolutionary aspects of developmentally regulated helix-loop-helix transcription factors in striated muscle of jellyfish.</title>
        <authorList>
            <person name="Muller P."/>
            <person name="Seipel K."/>
            <person name="Yanze N."/>
            <person name="Reber-Muller S."/>
            <person name="Streitwolf-Engel R."/>
            <person name="Stierwald M."/>
            <person name="Spring J."/>
            <person name="Schmid V."/>
        </authorList>
    </citation>
    <scope>NUCLEOTIDE SEQUENCE</scope>
</reference>
<feature type="domain" description="BHLH" evidence="1">
    <location>
        <begin position="46"/>
        <end position="98"/>
    </location>
</feature>
<dbReference type="InterPro" id="IPR011598">
    <property type="entry name" value="bHLH_dom"/>
</dbReference>
<dbReference type="SUPFAM" id="SSF47459">
    <property type="entry name" value="HLH, helix-loop-helix DNA-binding domain"/>
    <property type="match status" value="1"/>
</dbReference>
<dbReference type="AlphaFoldDB" id="Q8I7T6"/>
<proteinExistence type="evidence at transcript level"/>
<dbReference type="GO" id="GO:0046983">
    <property type="term" value="F:protein dimerization activity"/>
    <property type="evidence" value="ECO:0007669"/>
    <property type="project" value="InterPro"/>
</dbReference>
<dbReference type="Pfam" id="PF00010">
    <property type="entry name" value="HLH"/>
    <property type="match status" value="1"/>
</dbReference>
<dbReference type="PROSITE" id="PS50888">
    <property type="entry name" value="BHLH"/>
    <property type="match status" value="1"/>
</dbReference>
<dbReference type="EMBL" id="AY177402">
    <property type="protein sequence ID" value="AAN85111.1"/>
    <property type="molecule type" value="mRNA"/>
</dbReference>
<dbReference type="CDD" id="cd00083">
    <property type="entry name" value="bHLH_SF"/>
    <property type="match status" value="1"/>
</dbReference>
<dbReference type="Gene3D" id="4.10.280.10">
    <property type="entry name" value="Helix-loop-helix DNA-binding domain"/>
    <property type="match status" value="1"/>
</dbReference>
<dbReference type="InterPro" id="IPR036638">
    <property type="entry name" value="HLH_DNA-bd_sf"/>
</dbReference>
<accession>Q8I7T6</accession>
<name>Q8I7T6_PODCA</name>
<organism evidence="2">
    <name type="scientific">Podocoryna carnea</name>
    <name type="common">Hydrozoan</name>
    <dbReference type="NCBI Taxonomy" id="6096"/>
    <lineage>
        <taxon>Eukaryota</taxon>
        <taxon>Metazoa</taxon>
        <taxon>Cnidaria</taxon>
        <taxon>Hydrozoa</taxon>
        <taxon>Hydroidolina</taxon>
        <taxon>Anthoathecata</taxon>
        <taxon>Filifera</taxon>
        <taxon>Hydractiniidae</taxon>
        <taxon>Podocoryna</taxon>
    </lineage>
</organism>
<protein>
    <submittedName>
        <fullName evidence="2">Net-like transcription factor</fullName>
    </submittedName>
</protein>
<evidence type="ECO:0000313" key="2">
    <source>
        <dbReference type="EMBL" id="AAN85111.1"/>
    </source>
</evidence>
<sequence length="148" mass="17124">MNEQNLSDVSQFTAISTNQSHANRTCDLKSIPMFTLQTGQEEQTNFNRMRRNMARVAQRDRMREAYENLREVVPTLNATKKPTQAEILMHTCEYVIYLKKIHAELKEEKGSLIRNDNLNPCNDDNKTVNDRVQPLKLDGGVMNHMSEI</sequence>
<evidence type="ECO:0000259" key="1">
    <source>
        <dbReference type="PROSITE" id="PS50888"/>
    </source>
</evidence>
<dbReference type="SMART" id="SM00353">
    <property type="entry name" value="HLH"/>
    <property type="match status" value="1"/>
</dbReference>